<dbReference type="InterPro" id="IPR036457">
    <property type="entry name" value="PPM-type-like_dom_sf"/>
</dbReference>
<gene>
    <name evidence="3" type="ORF">FB558_5385</name>
</gene>
<dbReference type="Proteomes" id="UP000315677">
    <property type="component" value="Unassembled WGS sequence"/>
</dbReference>
<dbReference type="EMBL" id="VFPA01000003">
    <property type="protein sequence ID" value="TQM09622.1"/>
    <property type="molecule type" value="Genomic_DNA"/>
</dbReference>
<feature type="region of interest" description="Disordered" evidence="1">
    <location>
        <begin position="1"/>
        <end position="27"/>
    </location>
</feature>
<dbReference type="InterPro" id="IPR001932">
    <property type="entry name" value="PPM-type_phosphatase-like_dom"/>
</dbReference>
<proteinExistence type="predicted"/>
<dbReference type="SMART" id="SM00331">
    <property type="entry name" value="PP2C_SIG"/>
    <property type="match status" value="1"/>
</dbReference>
<comment type="caution">
    <text evidence="3">The sequence shown here is derived from an EMBL/GenBank/DDBJ whole genome shotgun (WGS) entry which is preliminary data.</text>
</comment>
<keyword evidence="4" id="KW-1185">Reference proteome</keyword>
<feature type="domain" description="PPM-type phosphatase" evidence="2">
    <location>
        <begin position="6"/>
        <end position="242"/>
    </location>
</feature>
<dbReference type="AlphaFoldDB" id="A0A543DJX3"/>
<dbReference type="Pfam" id="PF13672">
    <property type="entry name" value="PP2C_2"/>
    <property type="match status" value="1"/>
</dbReference>
<evidence type="ECO:0000313" key="4">
    <source>
        <dbReference type="Proteomes" id="UP000315677"/>
    </source>
</evidence>
<dbReference type="SMART" id="SM00332">
    <property type="entry name" value="PP2Cc"/>
    <property type="match status" value="1"/>
</dbReference>
<name>A0A543DJX3_9PSEU</name>
<dbReference type="OrthoDB" id="9801841at2"/>
<dbReference type="CDD" id="cd00143">
    <property type="entry name" value="PP2Cc"/>
    <property type="match status" value="1"/>
</dbReference>
<organism evidence="3 4">
    <name type="scientific">Pseudonocardia kunmingensis</name>
    <dbReference type="NCBI Taxonomy" id="630975"/>
    <lineage>
        <taxon>Bacteria</taxon>
        <taxon>Bacillati</taxon>
        <taxon>Actinomycetota</taxon>
        <taxon>Actinomycetes</taxon>
        <taxon>Pseudonocardiales</taxon>
        <taxon>Pseudonocardiaceae</taxon>
        <taxon>Pseudonocardia</taxon>
    </lineage>
</organism>
<protein>
    <submittedName>
        <fullName evidence="3">Protein phosphatase</fullName>
    </submittedName>
</protein>
<evidence type="ECO:0000259" key="2">
    <source>
        <dbReference type="PROSITE" id="PS51746"/>
    </source>
</evidence>
<evidence type="ECO:0000256" key="1">
    <source>
        <dbReference type="SAM" id="MobiDB-lite"/>
    </source>
</evidence>
<dbReference type="Gene3D" id="3.60.40.10">
    <property type="entry name" value="PPM-type phosphatase domain"/>
    <property type="match status" value="1"/>
</dbReference>
<dbReference type="SUPFAM" id="SSF81606">
    <property type="entry name" value="PP2C-like"/>
    <property type="match status" value="1"/>
</dbReference>
<dbReference type="RefSeq" id="WP_142057921.1">
    <property type="nucleotide sequence ID" value="NZ_VFPA01000003.1"/>
</dbReference>
<dbReference type="InterPro" id="IPR015655">
    <property type="entry name" value="PP2C"/>
</dbReference>
<evidence type="ECO:0000313" key="3">
    <source>
        <dbReference type="EMBL" id="TQM09622.1"/>
    </source>
</evidence>
<reference evidence="3 4" key="1">
    <citation type="submission" date="2019-06" db="EMBL/GenBank/DDBJ databases">
        <title>Sequencing the genomes of 1000 actinobacteria strains.</title>
        <authorList>
            <person name="Klenk H.-P."/>
        </authorList>
    </citation>
    <scope>NUCLEOTIDE SEQUENCE [LARGE SCALE GENOMIC DNA]</scope>
    <source>
        <strain evidence="3 4">DSM 45301</strain>
    </source>
</reference>
<accession>A0A543DJX3</accession>
<dbReference type="GO" id="GO:0004722">
    <property type="term" value="F:protein serine/threonine phosphatase activity"/>
    <property type="evidence" value="ECO:0007669"/>
    <property type="project" value="InterPro"/>
</dbReference>
<dbReference type="PANTHER" id="PTHR47992">
    <property type="entry name" value="PROTEIN PHOSPHATASE"/>
    <property type="match status" value="1"/>
</dbReference>
<dbReference type="PROSITE" id="PS51746">
    <property type="entry name" value="PPM_2"/>
    <property type="match status" value="1"/>
</dbReference>
<sequence>MSPTLRSAAGSDVGRRRETNQDSAVTTPRMLAVADGMGGHAHGEVASMVAVTALLDLDAQLRGSDLGELDLLAALRGAVEDAAARLTDMAEQDPDLRGTGTTVVAFLVDGTRIGVLHLGDSRAYLLRDGELRRLTHDHTLVQSLVDEGRISEAEAATHPRRSWLVKTLQDSSSPEPDLFALEGSPGDRYLICSDGVTAVLADPQLHEVLAAAADPAAAVAQLIEHANAGGGPDNITCIVADLLEDAERADDTPVVVGAAATTDD</sequence>